<proteinExistence type="predicted"/>
<dbReference type="Proteomes" id="UP000825935">
    <property type="component" value="Chromosome 4"/>
</dbReference>
<evidence type="ECO:0000313" key="3">
    <source>
        <dbReference type="Proteomes" id="UP000825935"/>
    </source>
</evidence>
<sequence>MAAPEASCSSRNQAVRYPLMCDSVDRTEGSHNHDLMSDGSNIHPFPIPDSDAINLGIAKDSLKEGFSPPPRGALSMSAIHSTWIRRLKPSLQVHTQTEQLSKKDDFICTHFTKDYSSSSRRLNKSTNHTRSSSWPPHEMQSDFVRQPVKETACVGKKSSIAAMNPSEIVKSNFRVPTSKNTAQISEAGSRTGSLFLQQQDCQDQGSTGEGFVPCFQHSPPNQDGSGLQKLNFMQHGDHGKAQKQEYYLGKLTKDDSTDDCLRLSEWAKRQVYSQRLQNKGSFVDSHYERDFVNASCLPIATHGTSSYFGASADADESSYFIKPSKFGFSDKQNSSLRCLKNFDFNLKTLAEDSTRNVEDKGIPSSYVFSKKEAGLGSQGVGFYNTRMRAIPKAKQNFHLFKEAVMKPYLQSGFSMVGSPEDINLNRSKVSEFSTQITQNTSSKGRGTLQLKGYDDPMTQDLSSGDKGLLSRFPGYTRSALEVAKRFDVQDKLSGDYYWDKSISLIEEHDFTRPINTGHSTRESCAEFDHELFQQKALQRAPNKHQELSNFSSNHLQKFWDTDKKESSSCNPGPNYASPEASNKLLHRELNFKQPHESSDQYRALPGVADRRNLQFCGIKSGFDRRHETEKTSHSRMHSIILYPDVINSDRGRKEQDMNKRWLQRWHPAEKFSSLESHVLQFGKDKSSSSNNPVQFPESYATSAMYIVGSNRSDVSLHNVNLAESYKLNKRDFGSSMGLDTGTAHSPEILCSGRNLTIYKDIRL</sequence>
<organism evidence="2 3">
    <name type="scientific">Ceratopteris richardii</name>
    <name type="common">Triangle waterfern</name>
    <dbReference type="NCBI Taxonomy" id="49495"/>
    <lineage>
        <taxon>Eukaryota</taxon>
        <taxon>Viridiplantae</taxon>
        <taxon>Streptophyta</taxon>
        <taxon>Embryophyta</taxon>
        <taxon>Tracheophyta</taxon>
        <taxon>Polypodiopsida</taxon>
        <taxon>Polypodiidae</taxon>
        <taxon>Polypodiales</taxon>
        <taxon>Pteridineae</taxon>
        <taxon>Pteridaceae</taxon>
        <taxon>Parkerioideae</taxon>
        <taxon>Ceratopteris</taxon>
    </lineage>
</organism>
<gene>
    <name evidence="2" type="ORF">KP509_04G043200</name>
</gene>
<reference evidence="2" key="1">
    <citation type="submission" date="2021-08" db="EMBL/GenBank/DDBJ databases">
        <title>WGS assembly of Ceratopteris richardii.</title>
        <authorList>
            <person name="Marchant D.B."/>
            <person name="Chen G."/>
            <person name="Jenkins J."/>
            <person name="Shu S."/>
            <person name="Leebens-Mack J."/>
            <person name="Grimwood J."/>
            <person name="Schmutz J."/>
            <person name="Soltis P."/>
            <person name="Soltis D."/>
            <person name="Chen Z.-H."/>
        </authorList>
    </citation>
    <scope>NUCLEOTIDE SEQUENCE</scope>
    <source>
        <strain evidence="2">Whitten #5841</strain>
        <tissue evidence="2">Leaf</tissue>
    </source>
</reference>
<evidence type="ECO:0000313" key="2">
    <source>
        <dbReference type="EMBL" id="KAH7439059.1"/>
    </source>
</evidence>
<dbReference type="EMBL" id="CM035409">
    <property type="protein sequence ID" value="KAH7439059.1"/>
    <property type="molecule type" value="Genomic_DNA"/>
</dbReference>
<feature type="region of interest" description="Disordered" evidence="1">
    <location>
        <begin position="118"/>
        <end position="143"/>
    </location>
</feature>
<accession>A0A8T2V4A9</accession>
<feature type="compositionally biased region" description="Polar residues" evidence="1">
    <location>
        <begin position="118"/>
        <end position="134"/>
    </location>
</feature>
<protein>
    <submittedName>
        <fullName evidence="2">Uncharacterized protein</fullName>
    </submittedName>
</protein>
<keyword evidence="3" id="KW-1185">Reference proteome</keyword>
<evidence type="ECO:0000256" key="1">
    <source>
        <dbReference type="SAM" id="MobiDB-lite"/>
    </source>
</evidence>
<name>A0A8T2V4A9_CERRI</name>
<dbReference type="OrthoDB" id="1975072at2759"/>
<dbReference type="AlphaFoldDB" id="A0A8T2V4A9"/>
<comment type="caution">
    <text evidence="2">The sequence shown here is derived from an EMBL/GenBank/DDBJ whole genome shotgun (WGS) entry which is preliminary data.</text>
</comment>